<dbReference type="SUPFAM" id="SSF56801">
    <property type="entry name" value="Acetyl-CoA synthetase-like"/>
    <property type="match status" value="2"/>
</dbReference>
<organism evidence="10 11">
    <name type="scientific">Actinoallomurus acaciae</name>
    <dbReference type="NCBI Taxonomy" id="502577"/>
    <lineage>
        <taxon>Bacteria</taxon>
        <taxon>Bacillati</taxon>
        <taxon>Actinomycetota</taxon>
        <taxon>Actinomycetes</taxon>
        <taxon>Streptosporangiales</taxon>
        <taxon>Thermomonosporaceae</taxon>
        <taxon>Actinoallomurus</taxon>
    </lineage>
</organism>
<dbReference type="InterPro" id="IPR010071">
    <property type="entry name" value="AA_adenyl_dom"/>
</dbReference>
<dbReference type="Pfam" id="PF13193">
    <property type="entry name" value="AMP-binding_C"/>
    <property type="match status" value="1"/>
</dbReference>
<keyword evidence="11" id="KW-1185">Reference proteome</keyword>
<dbReference type="InterPro" id="IPR020806">
    <property type="entry name" value="PKS_PP-bd"/>
</dbReference>
<accession>A0ABV5YU73</accession>
<evidence type="ECO:0000256" key="6">
    <source>
        <dbReference type="ARBA" id="ARBA00022553"/>
    </source>
</evidence>
<comment type="caution">
    <text evidence="10">The sequence shown here is derived from an EMBL/GenBank/DDBJ whole genome shotgun (WGS) entry which is preliminary data.</text>
</comment>
<evidence type="ECO:0000256" key="2">
    <source>
        <dbReference type="ARBA" id="ARBA00005102"/>
    </source>
</evidence>
<comment type="similarity">
    <text evidence="3">Belongs to the ATP-dependent AMP-binding enzyme family. MbtB subfamily.</text>
</comment>
<dbReference type="Gene3D" id="1.10.1200.10">
    <property type="entry name" value="ACP-like"/>
    <property type="match status" value="2"/>
</dbReference>
<evidence type="ECO:0000313" key="10">
    <source>
        <dbReference type="EMBL" id="MFB9838645.1"/>
    </source>
</evidence>
<evidence type="ECO:0000256" key="4">
    <source>
        <dbReference type="ARBA" id="ARBA00016743"/>
    </source>
</evidence>
<evidence type="ECO:0000259" key="9">
    <source>
        <dbReference type="PROSITE" id="PS50075"/>
    </source>
</evidence>
<evidence type="ECO:0000313" key="11">
    <source>
        <dbReference type="Proteomes" id="UP001589627"/>
    </source>
</evidence>
<evidence type="ECO:0000256" key="7">
    <source>
        <dbReference type="ARBA" id="ARBA00022598"/>
    </source>
</evidence>
<dbReference type="InterPro" id="IPR009081">
    <property type="entry name" value="PP-bd_ACP"/>
</dbReference>
<dbReference type="NCBIfam" id="TIGR01733">
    <property type="entry name" value="AA-adenyl-dom"/>
    <property type="match status" value="1"/>
</dbReference>
<dbReference type="Gene3D" id="3.30.559.10">
    <property type="entry name" value="Chloramphenicol acetyltransferase-like domain"/>
    <property type="match status" value="1"/>
</dbReference>
<dbReference type="SUPFAM" id="SSF47336">
    <property type="entry name" value="ACP-like"/>
    <property type="match status" value="2"/>
</dbReference>
<name>A0ABV5YU73_9ACTN</name>
<dbReference type="PROSITE" id="PS00012">
    <property type="entry name" value="PHOSPHOPANTETHEINE"/>
    <property type="match status" value="2"/>
</dbReference>
<dbReference type="InterPro" id="IPR057737">
    <property type="entry name" value="Condensation_MtbB-like"/>
</dbReference>
<dbReference type="RefSeq" id="WP_378211683.1">
    <property type="nucleotide sequence ID" value="NZ_JBHLZP010000550.1"/>
</dbReference>
<dbReference type="Pfam" id="PF00668">
    <property type="entry name" value="Condensation"/>
    <property type="match status" value="1"/>
</dbReference>
<dbReference type="CDD" id="cd19535">
    <property type="entry name" value="Cyc_NRPS"/>
    <property type="match status" value="1"/>
</dbReference>
<feature type="domain" description="Carrier" evidence="9">
    <location>
        <begin position="1111"/>
        <end position="1186"/>
    </location>
</feature>
<dbReference type="Gene3D" id="3.30.559.30">
    <property type="entry name" value="Nonribosomal peptide synthetase, condensation domain"/>
    <property type="match status" value="1"/>
</dbReference>
<dbReference type="InterPro" id="IPR036736">
    <property type="entry name" value="ACP-like_sf"/>
</dbReference>
<dbReference type="InterPro" id="IPR001242">
    <property type="entry name" value="Condensation_dom"/>
</dbReference>
<evidence type="ECO:0000256" key="3">
    <source>
        <dbReference type="ARBA" id="ARBA00007380"/>
    </source>
</evidence>
<feature type="domain" description="Carrier" evidence="9">
    <location>
        <begin position="60"/>
        <end position="135"/>
    </location>
</feature>
<protein>
    <recommendedName>
        <fullName evidence="4">Phenyloxazoline synthase MbtB</fullName>
    </recommendedName>
    <alternativeName>
        <fullName evidence="8">Mycobactin synthetase protein B</fullName>
    </alternativeName>
</protein>
<sequence>RPDPDALRAWAAARLPAYMLPDLLLVQDVMPLTANGKLDRAAAQHALNRAAGEQPVRREAPSGPVEETVARIWATLLDLPEVGRDDGFFALGGDSLIATRMIARLRAAGLRGGGVAALFGAPTLRDFAALLSVTPQDRDRAGVVPDPHHAHDPFPLTDVQAAYLTGRRPEFTLGNVGTWHYSEFDGPAVDLERLTAAWRRLTERHGMLRAVIEDGAQRVLEQVPEFRIGVRDVDAAGAEQALATLRDEMSHQVRDPARWPLFDVRAVRYQEPSGTSRVRLGIGLDYLVLDALSITTLYAELGRLYADPAAVLPPVELGFRDYVTGPAPDPRARERARAHWSRRLEELPPAPALPFDRDPVFVETPRFTRRRRCLDRARWQALKDTAARHGLTPSTVLLAAYGEVLATWSGSDAVAVTLTLFNRREVHPHVHRVLGDFTGLAPAAYRRSDRGWLTAVKELQRRQAEDLDHHAVPASWLLRELARRTGTLDGAAPVVFTSALGIGDAALSDTAAGFPPKVWGVSQTPQVCLDHQVTEESGELVVTWDAVEELFCDGVLDAMADAHARLLDHLAGGDWTAPIPDLVPADQRRARAALNRTRPNEPRLLHEAFFERAATEPGRTALVAADGRTVDHGALADAALRTATALAERGVGEGDLVAVTLPKGPEQIIAVLGVLAAGAAYVPIGVEQPAARRDRMRAAAGVRLTIAAETSDEDAVLTVDDALTAEPADGPRTVPPTALAYVIFTSGSTGEPKGVAMSHSAAWNTVTAINTLHGVGPRDRVFALSALDFDLSVYDIFGLLAAGGSLLLPTEEQRREPHHWPALVREHGVTVWNTVPALLDLLLDAGDRAPRNGRALHGLRTVLVSGDWIGLDLPGRLRERTAHGCRLVAMGGATEAAIWSNTFTVDKLDPGWPSIPYGHPLPGQRYRVAGPGGRDCPDWCAGELWIGGAGLADGYLADPEHTARRFVHHDGRRWYRTGDLGRYRPGGLLEFLGRMDGQLKIAGHRIESGEVEAAIEAHPHVTRAAVVAAGERTARRLAAFAVLDQDGAEDPRPVETWLRPWLARRLAPYAVPSRVRVLPALPLTGNGKVDRRALADLAERDPSHPRAASEPPQGPVETTLAELWDTVLPTPVRDRHTDFLTLGGDSLSAIRLTSAIEHRFGIRVPVRRLLAAPTVAALGTEVAAAVAANDTEIGEL</sequence>
<dbReference type="Pfam" id="PF00501">
    <property type="entry name" value="AMP-binding"/>
    <property type="match status" value="1"/>
</dbReference>
<dbReference type="Pfam" id="PF00550">
    <property type="entry name" value="PP-binding"/>
    <property type="match status" value="2"/>
</dbReference>
<dbReference type="SUPFAM" id="SSF52777">
    <property type="entry name" value="CoA-dependent acyltransferases"/>
    <property type="match status" value="2"/>
</dbReference>
<dbReference type="InterPro" id="IPR020845">
    <property type="entry name" value="AMP-binding_CS"/>
</dbReference>
<dbReference type="Proteomes" id="UP001589627">
    <property type="component" value="Unassembled WGS sequence"/>
</dbReference>
<dbReference type="InterPro" id="IPR025110">
    <property type="entry name" value="AMP-bd_C"/>
</dbReference>
<dbReference type="InterPro" id="IPR042099">
    <property type="entry name" value="ANL_N_sf"/>
</dbReference>
<dbReference type="InterPro" id="IPR023213">
    <property type="entry name" value="CAT-like_dom_sf"/>
</dbReference>
<dbReference type="InterPro" id="IPR000873">
    <property type="entry name" value="AMP-dep_synth/lig_dom"/>
</dbReference>
<keyword evidence="7" id="KW-0436">Ligase</keyword>
<evidence type="ECO:0000256" key="8">
    <source>
        <dbReference type="ARBA" id="ARBA00033440"/>
    </source>
</evidence>
<dbReference type="EMBL" id="JBHLZP010000550">
    <property type="protein sequence ID" value="MFB9838645.1"/>
    <property type="molecule type" value="Genomic_DNA"/>
</dbReference>
<dbReference type="PANTHER" id="PTHR45527:SF10">
    <property type="entry name" value="PYOCHELIN SYNTHASE PCHF"/>
    <property type="match status" value="1"/>
</dbReference>
<proteinExistence type="inferred from homology"/>
<dbReference type="Gene3D" id="3.40.50.12780">
    <property type="entry name" value="N-terminal domain of ligase-like"/>
    <property type="match status" value="1"/>
</dbReference>
<dbReference type="SMART" id="SM00823">
    <property type="entry name" value="PKS_PP"/>
    <property type="match status" value="2"/>
</dbReference>
<keyword evidence="5" id="KW-0596">Phosphopantetheine</keyword>
<keyword evidence="6" id="KW-0597">Phosphoprotein</keyword>
<comment type="cofactor">
    <cofactor evidence="1">
        <name>pantetheine 4'-phosphate</name>
        <dbReference type="ChEBI" id="CHEBI:47942"/>
    </cofactor>
</comment>
<feature type="non-terminal residue" evidence="10">
    <location>
        <position position="1"/>
    </location>
</feature>
<dbReference type="PROSITE" id="PS50075">
    <property type="entry name" value="CARRIER"/>
    <property type="match status" value="2"/>
</dbReference>
<comment type="pathway">
    <text evidence="2">Siderophore biosynthesis; mycobactin biosynthesis.</text>
</comment>
<dbReference type="PANTHER" id="PTHR45527">
    <property type="entry name" value="NONRIBOSOMAL PEPTIDE SYNTHETASE"/>
    <property type="match status" value="1"/>
</dbReference>
<dbReference type="InterPro" id="IPR006162">
    <property type="entry name" value="Ppantetheine_attach_site"/>
</dbReference>
<evidence type="ECO:0000256" key="1">
    <source>
        <dbReference type="ARBA" id="ARBA00001957"/>
    </source>
</evidence>
<reference evidence="10 11" key="1">
    <citation type="submission" date="2024-09" db="EMBL/GenBank/DDBJ databases">
        <authorList>
            <person name="Sun Q."/>
            <person name="Mori K."/>
        </authorList>
    </citation>
    <scope>NUCLEOTIDE SEQUENCE [LARGE SCALE GENOMIC DNA]</scope>
    <source>
        <strain evidence="10 11">TBRC 0563</strain>
    </source>
</reference>
<dbReference type="PROSITE" id="PS00455">
    <property type="entry name" value="AMP_BINDING"/>
    <property type="match status" value="1"/>
</dbReference>
<gene>
    <name evidence="10" type="ORF">ACFFNX_41505</name>
</gene>
<evidence type="ECO:0000256" key="5">
    <source>
        <dbReference type="ARBA" id="ARBA00022450"/>
    </source>
</evidence>
<dbReference type="InterPro" id="IPR045851">
    <property type="entry name" value="AMP-bd_C_sf"/>
</dbReference>
<dbReference type="Gene3D" id="3.30.300.30">
    <property type="match status" value="2"/>
</dbReference>